<keyword evidence="15" id="KW-0175">Coiled coil</keyword>
<feature type="compositionally biased region" description="Acidic residues" evidence="16">
    <location>
        <begin position="39"/>
        <end position="48"/>
    </location>
</feature>
<dbReference type="Gene3D" id="3.30.420.110">
    <property type="entry name" value="MutS, connector domain"/>
    <property type="match status" value="1"/>
</dbReference>
<organism evidence="18 19">
    <name type="scientific">Amanita thiersii Skay4041</name>
    <dbReference type="NCBI Taxonomy" id="703135"/>
    <lineage>
        <taxon>Eukaryota</taxon>
        <taxon>Fungi</taxon>
        <taxon>Dikarya</taxon>
        <taxon>Basidiomycota</taxon>
        <taxon>Agaricomycotina</taxon>
        <taxon>Agaricomycetes</taxon>
        <taxon>Agaricomycetidae</taxon>
        <taxon>Agaricales</taxon>
        <taxon>Pluteineae</taxon>
        <taxon>Amanitaceae</taxon>
        <taxon>Amanita</taxon>
    </lineage>
</organism>
<dbReference type="InterPro" id="IPR017261">
    <property type="entry name" value="DNA_mismatch_repair_MutS/MSH"/>
</dbReference>
<dbReference type="PROSITE" id="PS00486">
    <property type="entry name" value="DNA_MISMATCH_REPAIR_2"/>
    <property type="match status" value="1"/>
</dbReference>
<dbReference type="InterPro" id="IPR007696">
    <property type="entry name" value="DNA_mismatch_repair_MutS_core"/>
</dbReference>
<dbReference type="InterPro" id="IPR000432">
    <property type="entry name" value="DNA_mismatch_repair_MutS_C"/>
</dbReference>
<dbReference type="Pfam" id="PF05190">
    <property type="entry name" value="MutS_IV"/>
    <property type="match status" value="1"/>
</dbReference>
<dbReference type="STRING" id="703135.A0A2A9NX85"/>
<dbReference type="GO" id="GO:0006312">
    <property type="term" value="P:mitotic recombination"/>
    <property type="evidence" value="ECO:0007669"/>
    <property type="project" value="TreeGrafter"/>
</dbReference>
<dbReference type="SUPFAM" id="SSF55271">
    <property type="entry name" value="DNA repair protein MutS, domain I"/>
    <property type="match status" value="1"/>
</dbReference>
<dbReference type="Gene3D" id="3.40.1170.10">
    <property type="entry name" value="DNA repair protein MutS, domain I"/>
    <property type="match status" value="1"/>
</dbReference>
<name>A0A2A9NX85_9AGAR</name>
<sequence length="966" mass="109195">MKQKLHEAFKKKLLQGDESRSHKSLASSGRFTTSSGLIEGDEDEDDSIEYISPPPQQEIEQRPAKRRKHAPPKVGPSGQPYTPLELQVLKLKKENPGPILMVEVGYKYKFFGEDAKVARKELGMVAFVDRNFLVASIPTHRRDVHLKKLLSQGYRVGIVNQIETAALKKASDNRNAPFERRVTNLYTAATYVDNIDSVDDSERYMPPILMCLIEEPNRSGQCDVNIGLITVCPSTGDVVWDDISDTPMRIELETRLAHMRPAELLLPESGLSEPTAKLLTYLTNSPTADHKIRVEHLQHIFSSDRAFDLISDFYTEQRELHTSSSGAILAKVVDFPKRVTIALAHAIKYLSTFGIASALLETTFFERFTTRAQMLLTANTLTNLEIYRNETDYTINGSLLWVLDNTKTRFGARMLKHWVGRPLADKRILQERIEAVEEILESSSEMLHTLRDTLKRLPDLARGLCRIQYGQCTPQELATIFPAFRKVANAFQLVESPSEVGLKSVLLSNIIFSLPRIREPVIETLGAISLKKALEGEKEEMWTDPERYPAIDDAKMAIQHVEAELEEELKKARRQLRLPSLQWTSVAGDEYIIEVKRSDKRPIPDTWTLHSKTKYLERYRPLEVIQKLEERARYQETLQAEACNAYRQFLAEISSKHYTVLRAAVTHLAMADCLICFAHVALRNNYVRPEFMNEDVLEIVDGRHPMIEELRSDPFVPNSVKIGSESPRNLIITGPNMGGKSSCVRMVALIAIMAQIGSYVPAASLRMSLLDSVLTRMGASDDLAKGRSTFMVEMSETRDILYTATKKSLVILDELGRGTSTFDGMAIADAVLHHLVETTKCKTLFITHYPLVASSLERRFPKDVENLHMDYQVQHRIDGTRDVTFLYRLAAGIAPESFGVECGRLAGLPESVLSLATSQASNMQAEVTKRMRLNRWDFLVYLQPRFLTPSLKDAQIRLSSKSLFVP</sequence>
<dbReference type="GO" id="GO:0006298">
    <property type="term" value="P:mismatch repair"/>
    <property type="evidence" value="ECO:0007669"/>
    <property type="project" value="InterPro"/>
</dbReference>
<dbReference type="InterPro" id="IPR045076">
    <property type="entry name" value="MutS"/>
</dbReference>
<comment type="function">
    <text evidence="10">Component of the post-replicative DNA mismatch repair system (MMR). Heterodimerizes with MSH2 to form MutS beta, which binds to DNA mismatches thereby initiating DNA repair. MSH3 provides substrate-binding and substrate specificity to the complex. When bound, the MutS beta heterodimer bends the DNA helix and shields approximately 20 base pairs. Acts mainly to repair insertion-deletion loops (IDLs) from 2 to 13 nucleotides in size, but can also repair base-base and single insertion-deletion mismatches that occur during replication. After mismatch binding, forms a ternary complex with the MutL alpha heterodimer, which is thought to be responsible for directing the downstream MMR events, including strand discrimination, excision, and resynthesis. ATP binding and hydrolysis play a pivotal role in mismatch repair functions.</text>
</comment>
<evidence type="ECO:0000256" key="6">
    <source>
        <dbReference type="ARBA" id="ARBA00022840"/>
    </source>
</evidence>
<dbReference type="SUPFAM" id="SSF53150">
    <property type="entry name" value="DNA repair protein MutS, domain II"/>
    <property type="match status" value="1"/>
</dbReference>
<evidence type="ECO:0000256" key="16">
    <source>
        <dbReference type="SAM" id="MobiDB-lite"/>
    </source>
</evidence>
<feature type="domain" description="DNA mismatch repair proteins mutS family" evidence="17">
    <location>
        <begin position="808"/>
        <end position="824"/>
    </location>
</feature>
<keyword evidence="9" id="KW-0539">Nucleus</keyword>
<evidence type="ECO:0000313" key="18">
    <source>
        <dbReference type="EMBL" id="PFH52420.1"/>
    </source>
</evidence>
<keyword evidence="6" id="KW-0067">ATP-binding</keyword>
<feature type="compositionally biased region" description="Basic and acidic residues" evidence="16">
    <location>
        <begin position="1"/>
        <end position="21"/>
    </location>
</feature>
<dbReference type="NCBIfam" id="NF003810">
    <property type="entry name" value="PRK05399.1"/>
    <property type="match status" value="1"/>
</dbReference>
<gene>
    <name evidence="18" type="ORF">AMATHDRAFT_140149</name>
</gene>
<keyword evidence="8 14" id="KW-0234">DNA repair</keyword>
<dbReference type="OrthoDB" id="121051at2759"/>
<dbReference type="SUPFAM" id="SSF52540">
    <property type="entry name" value="P-loop containing nucleoside triphosphate hydrolases"/>
    <property type="match status" value="1"/>
</dbReference>
<dbReference type="GO" id="GO:0030983">
    <property type="term" value="F:mismatched DNA binding"/>
    <property type="evidence" value="ECO:0007669"/>
    <property type="project" value="InterPro"/>
</dbReference>
<reference evidence="18 19" key="1">
    <citation type="submission" date="2014-02" db="EMBL/GenBank/DDBJ databases">
        <title>Transposable element dynamics among asymbiotic and ectomycorrhizal Amanita fungi.</title>
        <authorList>
            <consortium name="DOE Joint Genome Institute"/>
            <person name="Hess J."/>
            <person name="Skrede I."/>
            <person name="Wolfe B."/>
            <person name="LaButti K."/>
            <person name="Ohm R.A."/>
            <person name="Grigoriev I.V."/>
            <person name="Pringle A."/>
        </authorList>
    </citation>
    <scope>NUCLEOTIDE SEQUENCE [LARGE SCALE GENOMIC DNA]</scope>
    <source>
        <strain evidence="18 19">SKay4041</strain>
    </source>
</reference>
<evidence type="ECO:0000313" key="19">
    <source>
        <dbReference type="Proteomes" id="UP000242287"/>
    </source>
</evidence>
<dbReference type="InterPro" id="IPR007695">
    <property type="entry name" value="DNA_mismatch_repair_MutS-lik_N"/>
</dbReference>
<evidence type="ECO:0000256" key="13">
    <source>
        <dbReference type="ARBA" id="ARBA00073774"/>
    </source>
</evidence>
<evidence type="ECO:0000256" key="11">
    <source>
        <dbReference type="ARBA" id="ARBA00025902"/>
    </source>
</evidence>
<evidence type="ECO:0000256" key="5">
    <source>
        <dbReference type="ARBA" id="ARBA00022763"/>
    </source>
</evidence>
<evidence type="ECO:0000256" key="8">
    <source>
        <dbReference type="ARBA" id="ARBA00023204"/>
    </source>
</evidence>
<evidence type="ECO:0000256" key="3">
    <source>
        <dbReference type="ARBA" id="ARBA00022151"/>
    </source>
</evidence>
<comment type="subcellular location">
    <subcellularLocation>
        <location evidence="1">Nucleus</location>
    </subcellularLocation>
</comment>
<feature type="region of interest" description="Disordered" evidence="16">
    <location>
        <begin position="1"/>
        <end position="81"/>
    </location>
</feature>
<protein>
    <recommendedName>
        <fullName evidence="3 13">DNA mismatch repair protein MSH3</fullName>
    </recommendedName>
    <alternativeName>
        <fullName evidence="3 13">DNA mismatch repair protein MSH3</fullName>
    </alternativeName>
    <alternativeName>
        <fullName evidence="12">MutS protein homolog 3</fullName>
    </alternativeName>
</protein>
<proteinExistence type="inferred from homology"/>
<evidence type="ECO:0000256" key="10">
    <source>
        <dbReference type="ARBA" id="ARBA00025373"/>
    </source>
</evidence>
<dbReference type="AlphaFoldDB" id="A0A2A9NX85"/>
<evidence type="ECO:0000256" key="9">
    <source>
        <dbReference type="ARBA" id="ARBA00023242"/>
    </source>
</evidence>
<dbReference type="GO" id="GO:0005634">
    <property type="term" value="C:nucleus"/>
    <property type="evidence" value="ECO:0007669"/>
    <property type="project" value="UniProtKB-SubCell"/>
</dbReference>
<dbReference type="Pfam" id="PF00488">
    <property type="entry name" value="MutS_V"/>
    <property type="match status" value="1"/>
</dbReference>
<comment type="similarity">
    <text evidence="2">Belongs to the DNA mismatch repair MutS family. MSH3 subfamily.</text>
</comment>
<dbReference type="SMART" id="SM00534">
    <property type="entry name" value="MUTSac"/>
    <property type="match status" value="1"/>
</dbReference>
<dbReference type="InterPro" id="IPR027417">
    <property type="entry name" value="P-loop_NTPase"/>
</dbReference>
<feature type="compositionally biased region" description="Polar residues" evidence="16">
    <location>
        <begin position="24"/>
        <end position="33"/>
    </location>
</feature>
<keyword evidence="7 14" id="KW-0238">DNA-binding</keyword>
<dbReference type="Gene3D" id="3.40.50.300">
    <property type="entry name" value="P-loop containing nucleotide triphosphate hydrolases"/>
    <property type="match status" value="1"/>
</dbReference>
<dbReference type="Pfam" id="PF05188">
    <property type="entry name" value="MutS_II"/>
    <property type="match status" value="1"/>
</dbReference>
<dbReference type="InterPro" id="IPR007860">
    <property type="entry name" value="DNA_mmatch_repair_MutS_con_dom"/>
</dbReference>
<keyword evidence="5 14" id="KW-0227">DNA damage</keyword>
<comment type="subunit">
    <text evidence="11">Heterodimer consisting of MSH2-MSH3 (MutS beta). Forms a ternary complex with MutL alpha (MLH1-PMS1).</text>
</comment>
<dbReference type="SMART" id="SM00533">
    <property type="entry name" value="MUTSd"/>
    <property type="match status" value="1"/>
</dbReference>
<evidence type="ECO:0000256" key="14">
    <source>
        <dbReference type="RuleBase" id="RU003756"/>
    </source>
</evidence>
<dbReference type="PANTHER" id="PTHR11361:SF122">
    <property type="entry name" value="DNA MISMATCH REPAIR PROTEIN MSH3"/>
    <property type="match status" value="1"/>
</dbReference>
<dbReference type="EMBL" id="KZ301979">
    <property type="protein sequence ID" value="PFH52420.1"/>
    <property type="molecule type" value="Genomic_DNA"/>
</dbReference>
<dbReference type="GO" id="GO:0005524">
    <property type="term" value="F:ATP binding"/>
    <property type="evidence" value="ECO:0007669"/>
    <property type="project" value="UniProtKB-KW"/>
</dbReference>
<evidence type="ECO:0000256" key="15">
    <source>
        <dbReference type="SAM" id="Coils"/>
    </source>
</evidence>
<dbReference type="PIRSF" id="PIRSF037677">
    <property type="entry name" value="DNA_mis_repair_Msh6"/>
    <property type="match status" value="1"/>
</dbReference>
<dbReference type="Proteomes" id="UP000242287">
    <property type="component" value="Unassembled WGS sequence"/>
</dbReference>
<keyword evidence="4 14" id="KW-0547">Nucleotide-binding</keyword>
<dbReference type="GO" id="GO:0140664">
    <property type="term" value="F:ATP-dependent DNA damage sensor activity"/>
    <property type="evidence" value="ECO:0007669"/>
    <property type="project" value="InterPro"/>
</dbReference>
<dbReference type="InterPro" id="IPR036187">
    <property type="entry name" value="DNA_mismatch_repair_MutS_sf"/>
</dbReference>
<keyword evidence="19" id="KW-1185">Reference proteome</keyword>
<dbReference type="Gene3D" id="1.10.1420.10">
    <property type="match status" value="2"/>
</dbReference>
<dbReference type="PANTHER" id="PTHR11361">
    <property type="entry name" value="DNA MISMATCH REPAIR PROTEIN MUTS FAMILY MEMBER"/>
    <property type="match status" value="1"/>
</dbReference>
<evidence type="ECO:0000256" key="4">
    <source>
        <dbReference type="ARBA" id="ARBA00022741"/>
    </source>
</evidence>
<evidence type="ECO:0000256" key="12">
    <source>
        <dbReference type="ARBA" id="ARBA00029792"/>
    </source>
</evidence>
<evidence type="ECO:0000256" key="1">
    <source>
        <dbReference type="ARBA" id="ARBA00004123"/>
    </source>
</evidence>
<feature type="coiled-coil region" evidence="15">
    <location>
        <begin position="551"/>
        <end position="578"/>
    </location>
</feature>
<accession>A0A2A9NX85</accession>
<dbReference type="InterPro" id="IPR036678">
    <property type="entry name" value="MutS_con_dom_sf"/>
</dbReference>
<dbReference type="Pfam" id="PF01624">
    <property type="entry name" value="MutS_I"/>
    <property type="match status" value="1"/>
</dbReference>
<dbReference type="FunFam" id="3.40.1170.10:FF:000004">
    <property type="entry name" value="DNA mismatch repair protein"/>
    <property type="match status" value="1"/>
</dbReference>
<dbReference type="InterPro" id="IPR016151">
    <property type="entry name" value="DNA_mismatch_repair_MutS_N"/>
</dbReference>
<evidence type="ECO:0000256" key="2">
    <source>
        <dbReference type="ARBA" id="ARBA00007094"/>
    </source>
</evidence>
<evidence type="ECO:0000259" key="17">
    <source>
        <dbReference type="PROSITE" id="PS00486"/>
    </source>
</evidence>
<dbReference type="Pfam" id="PF05192">
    <property type="entry name" value="MutS_III"/>
    <property type="match status" value="1"/>
</dbReference>
<evidence type="ECO:0000256" key="7">
    <source>
        <dbReference type="ARBA" id="ARBA00023125"/>
    </source>
</evidence>
<dbReference type="SUPFAM" id="SSF48334">
    <property type="entry name" value="DNA repair protein MutS, domain III"/>
    <property type="match status" value="1"/>
</dbReference>
<dbReference type="InterPro" id="IPR007861">
    <property type="entry name" value="DNA_mismatch_repair_MutS_clamp"/>
</dbReference>